<dbReference type="CDD" id="cd04685">
    <property type="entry name" value="NUDIX_Hydrolase"/>
    <property type="match status" value="1"/>
</dbReference>
<dbReference type="EMBL" id="LAIR01000002">
    <property type="protein sequence ID" value="KNX36455.1"/>
    <property type="molecule type" value="Genomic_DNA"/>
</dbReference>
<dbReference type="PRINTS" id="PR00502">
    <property type="entry name" value="NUDIXFAMILY"/>
</dbReference>
<keyword evidence="3 5" id="KW-0378">Hydrolase</keyword>
<comment type="caution">
    <text evidence="7">The sequence shown here is derived from an EMBL/GenBank/DDBJ whole genome shotgun (WGS) entry which is preliminary data.</text>
</comment>
<dbReference type="PANTHER" id="PTHR43046">
    <property type="entry name" value="GDP-MANNOSE MANNOSYL HYDROLASE"/>
    <property type="match status" value="1"/>
</dbReference>
<evidence type="ECO:0000313" key="7">
    <source>
        <dbReference type="EMBL" id="KNX36455.1"/>
    </source>
</evidence>
<organism evidence="7 8">
    <name type="scientific">Luteipulveratus halotolerans</name>
    <dbReference type="NCBI Taxonomy" id="1631356"/>
    <lineage>
        <taxon>Bacteria</taxon>
        <taxon>Bacillati</taxon>
        <taxon>Actinomycetota</taxon>
        <taxon>Actinomycetes</taxon>
        <taxon>Micrococcales</taxon>
        <taxon>Dermacoccaceae</taxon>
        <taxon>Luteipulveratus</taxon>
    </lineage>
</organism>
<dbReference type="PROSITE" id="PS51462">
    <property type="entry name" value="NUDIX"/>
    <property type="match status" value="1"/>
</dbReference>
<evidence type="ECO:0000256" key="3">
    <source>
        <dbReference type="ARBA" id="ARBA00022801"/>
    </source>
</evidence>
<evidence type="ECO:0000259" key="6">
    <source>
        <dbReference type="PROSITE" id="PS51462"/>
    </source>
</evidence>
<name>A0A0L6CFV5_9MICO</name>
<evidence type="ECO:0000256" key="2">
    <source>
        <dbReference type="ARBA" id="ARBA00005582"/>
    </source>
</evidence>
<dbReference type="Pfam" id="PF00293">
    <property type="entry name" value="NUDIX"/>
    <property type="match status" value="1"/>
</dbReference>
<dbReference type="RefSeq" id="WP_082220804.1">
    <property type="nucleotide sequence ID" value="NZ_LAIR01000002.1"/>
</dbReference>
<dbReference type="SUPFAM" id="SSF55811">
    <property type="entry name" value="Nudix"/>
    <property type="match status" value="1"/>
</dbReference>
<reference evidence="8" key="1">
    <citation type="submission" date="2015-03" db="EMBL/GenBank/DDBJ databases">
        <title>Luteipulveratus halotolerans sp. nov., a novel actinobacterium (Dermacoccaceae) from Sarawak, Malaysia.</title>
        <authorList>
            <person name="Juboi H."/>
            <person name="Basik A."/>
            <person name="Shamsul S.S."/>
            <person name="Arnold P."/>
            <person name="Schmitt E.K."/>
            <person name="Sanglier J.-J."/>
            <person name="Yeo T."/>
        </authorList>
    </citation>
    <scope>NUCLEOTIDE SEQUENCE [LARGE SCALE GENOMIC DNA]</scope>
    <source>
        <strain evidence="8">C296001</strain>
    </source>
</reference>
<comment type="similarity">
    <text evidence="2 5">Belongs to the Nudix hydrolase family.</text>
</comment>
<keyword evidence="8" id="KW-1185">Reference proteome</keyword>
<dbReference type="Gene3D" id="3.90.79.10">
    <property type="entry name" value="Nucleoside Triphosphate Pyrophosphohydrolase"/>
    <property type="match status" value="1"/>
</dbReference>
<evidence type="ECO:0000256" key="1">
    <source>
        <dbReference type="ARBA" id="ARBA00001946"/>
    </source>
</evidence>
<dbReference type="InterPro" id="IPR015797">
    <property type="entry name" value="NUDIX_hydrolase-like_dom_sf"/>
</dbReference>
<evidence type="ECO:0000256" key="5">
    <source>
        <dbReference type="RuleBase" id="RU003476"/>
    </source>
</evidence>
<feature type="domain" description="Nudix hydrolase" evidence="6">
    <location>
        <begin position="5"/>
        <end position="147"/>
    </location>
</feature>
<evidence type="ECO:0000313" key="8">
    <source>
        <dbReference type="Proteomes" id="UP000037397"/>
    </source>
</evidence>
<protein>
    <recommendedName>
        <fullName evidence="6">Nudix hydrolase domain-containing protein</fullName>
    </recommendedName>
</protein>
<dbReference type="PROSITE" id="PS00893">
    <property type="entry name" value="NUDIX_BOX"/>
    <property type="match status" value="1"/>
</dbReference>
<dbReference type="OrthoDB" id="9804442at2"/>
<dbReference type="AlphaFoldDB" id="A0A0L6CFV5"/>
<dbReference type="Proteomes" id="UP000037397">
    <property type="component" value="Unassembled WGS sequence"/>
</dbReference>
<dbReference type="InterPro" id="IPR000086">
    <property type="entry name" value="NUDIX_hydrolase_dom"/>
</dbReference>
<keyword evidence="4" id="KW-0460">Magnesium</keyword>
<dbReference type="PANTHER" id="PTHR43046:SF12">
    <property type="entry name" value="GDP-MANNOSE MANNOSYL HYDROLASE"/>
    <property type="match status" value="1"/>
</dbReference>
<dbReference type="InterPro" id="IPR020084">
    <property type="entry name" value="NUDIX_hydrolase_CS"/>
</dbReference>
<evidence type="ECO:0000256" key="4">
    <source>
        <dbReference type="ARBA" id="ARBA00022842"/>
    </source>
</evidence>
<dbReference type="InterPro" id="IPR020476">
    <property type="entry name" value="Nudix_hydrolase"/>
</dbReference>
<sequence>MSDSVRRRTARVVAVNERDEVLLLRGCDPARPARHYWFTVGGGVEPGESLRAAAVRELREETGVEIAPSVLSEQFHTGQHESSFDGVHYVNDAAFFTVRLPAAVHLSLDGLEDGEVGNVFEARWVSLAELEHLPLSNDQLVDICAMAVERVTAD</sequence>
<proteinExistence type="inferred from homology"/>
<gene>
    <name evidence="7" type="ORF">VV01_03695</name>
</gene>
<dbReference type="GO" id="GO:0016787">
    <property type="term" value="F:hydrolase activity"/>
    <property type="evidence" value="ECO:0007669"/>
    <property type="project" value="UniProtKB-KW"/>
</dbReference>
<accession>A0A0L6CFV5</accession>
<dbReference type="STRING" id="1631356.VV01_03695"/>
<comment type="cofactor">
    <cofactor evidence="1">
        <name>Mg(2+)</name>
        <dbReference type="ChEBI" id="CHEBI:18420"/>
    </cofactor>
</comment>